<dbReference type="AlphaFoldDB" id="A0A2W5V7M8"/>
<dbReference type="InterPro" id="IPR039426">
    <property type="entry name" value="TonB-dep_rcpt-like"/>
</dbReference>
<dbReference type="PANTHER" id="PTHR30069">
    <property type="entry name" value="TONB-DEPENDENT OUTER MEMBRANE RECEPTOR"/>
    <property type="match status" value="1"/>
</dbReference>
<evidence type="ECO:0000256" key="12">
    <source>
        <dbReference type="SAM" id="MobiDB-lite"/>
    </source>
</evidence>
<name>A0A2W5V7M8_9BACT</name>
<evidence type="ECO:0000256" key="1">
    <source>
        <dbReference type="ARBA" id="ARBA00004571"/>
    </source>
</evidence>
<evidence type="ECO:0000313" key="16">
    <source>
        <dbReference type="Proteomes" id="UP000249061"/>
    </source>
</evidence>
<dbReference type="GO" id="GO:0015344">
    <property type="term" value="F:siderophore uptake transmembrane transporter activity"/>
    <property type="evidence" value="ECO:0007669"/>
    <property type="project" value="TreeGrafter"/>
</dbReference>
<evidence type="ECO:0000259" key="14">
    <source>
        <dbReference type="Pfam" id="PF07715"/>
    </source>
</evidence>
<dbReference type="InterPro" id="IPR012910">
    <property type="entry name" value="Plug_dom"/>
</dbReference>
<evidence type="ECO:0000256" key="11">
    <source>
        <dbReference type="RuleBase" id="RU003357"/>
    </source>
</evidence>
<dbReference type="GO" id="GO:0044718">
    <property type="term" value="P:siderophore transmembrane transport"/>
    <property type="evidence" value="ECO:0007669"/>
    <property type="project" value="TreeGrafter"/>
</dbReference>
<keyword evidence="8 15" id="KW-0675">Receptor</keyword>
<evidence type="ECO:0000256" key="2">
    <source>
        <dbReference type="ARBA" id="ARBA00022448"/>
    </source>
</evidence>
<feature type="compositionally biased region" description="Polar residues" evidence="12">
    <location>
        <begin position="66"/>
        <end position="84"/>
    </location>
</feature>
<dbReference type="Gene3D" id="2.170.130.10">
    <property type="entry name" value="TonB-dependent receptor, plug domain"/>
    <property type="match status" value="1"/>
</dbReference>
<evidence type="ECO:0000259" key="13">
    <source>
        <dbReference type="Pfam" id="PF00593"/>
    </source>
</evidence>
<gene>
    <name evidence="15" type="ORF">DI536_15925</name>
</gene>
<feature type="domain" description="TonB-dependent receptor-like beta-barrel" evidence="13">
    <location>
        <begin position="240"/>
        <end position="598"/>
    </location>
</feature>
<comment type="subcellular location">
    <subcellularLocation>
        <location evidence="1 10">Cell outer membrane</location>
        <topology evidence="1 10">Multi-pass membrane protein</topology>
    </subcellularLocation>
</comment>
<evidence type="ECO:0000256" key="10">
    <source>
        <dbReference type="PROSITE-ProRule" id="PRU01360"/>
    </source>
</evidence>
<comment type="similarity">
    <text evidence="10 11">Belongs to the TonB-dependent receptor family.</text>
</comment>
<evidence type="ECO:0000313" key="15">
    <source>
        <dbReference type="EMBL" id="PZR11824.1"/>
    </source>
</evidence>
<evidence type="ECO:0000256" key="6">
    <source>
        <dbReference type="ARBA" id="ARBA00023077"/>
    </source>
</evidence>
<dbReference type="SUPFAM" id="SSF56935">
    <property type="entry name" value="Porins"/>
    <property type="match status" value="1"/>
</dbReference>
<dbReference type="Proteomes" id="UP000249061">
    <property type="component" value="Unassembled WGS sequence"/>
</dbReference>
<comment type="caution">
    <text evidence="15">The sequence shown here is derived from an EMBL/GenBank/DDBJ whole genome shotgun (WGS) entry which is preliminary data.</text>
</comment>
<dbReference type="PANTHER" id="PTHR30069:SF29">
    <property type="entry name" value="HEMOGLOBIN AND HEMOGLOBIN-HAPTOGLOBIN-BINDING PROTEIN 1-RELATED"/>
    <property type="match status" value="1"/>
</dbReference>
<dbReference type="InterPro" id="IPR000531">
    <property type="entry name" value="Beta-barrel_TonB"/>
</dbReference>
<keyword evidence="2 10" id="KW-0813">Transport</keyword>
<keyword evidence="6 11" id="KW-0798">TonB box</keyword>
<evidence type="ECO:0000256" key="4">
    <source>
        <dbReference type="ARBA" id="ARBA00022692"/>
    </source>
</evidence>
<keyword evidence="7 10" id="KW-0472">Membrane</keyword>
<dbReference type="InterPro" id="IPR037066">
    <property type="entry name" value="Plug_dom_sf"/>
</dbReference>
<proteinExistence type="inferred from homology"/>
<evidence type="ECO:0000256" key="7">
    <source>
        <dbReference type="ARBA" id="ARBA00023136"/>
    </source>
</evidence>
<dbReference type="Pfam" id="PF00593">
    <property type="entry name" value="TonB_dep_Rec_b-barrel"/>
    <property type="match status" value="1"/>
</dbReference>
<dbReference type="PROSITE" id="PS52016">
    <property type="entry name" value="TONB_DEPENDENT_REC_3"/>
    <property type="match status" value="1"/>
</dbReference>
<dbReference type="Pfam" id="PF07715">
    <property type="entry name" value="Plug"/>
    <property type="match status" value="1"/>
</dbReference>
<protein>
    <submittedName>
        <fullName evidence="15">TonB-dependent receptor</fullName>
    </submittedName>
</protein>
<evidence type="ECO:0000256" key="9">
    <source>
        <dbReference type="ARBA" id="ARBA00023237"/>
    </source>
</evidence>
<keyword evidence="4 10" id="KW-0812">Transmembrane</keyword>
<dbReference type="InterPro" id="IPR036942">
    <property type="entry name" value="Beta-barrel_TonB_sf"/>
</dbReference>
<accession>A0A2W5V7M8</accession>
<sequence length="630" mass="67022">MPFALLLLTLAQADGGTELQTVVTGTRSPRSLADSPVQTRVIPLTDIQRSPTLLTDDLLRAASPGTQTFRRSSSLTADPTSQGLSLRGIGPSGVSRASLFVDGIPTNDGFGGWVYWRSLPRLGIDHIEVVPGAASAQYGSGALGGVIQVITRPISPGFVFDADGFLGTQNTQFGGMRIAGGSQRVRASVEIEALRSDGFPITAPAQRGAIDVNAPNSHFSTNARIEANLVGSLTGFISGGHFTEEQNAGTPLSGSKVRQGHAELGFDWEAGGHWQARLFGRLEHFNQTRSRVAADRSSEVLTATQNIPINDEGLSLVWSSNVLQAAGEHRVSAGVDGRVTGAMARDQQLGGVFVQDAWKFLPWLEAVGAVRADGWKNGARVAGALSPKLALHAKVHASTSLRAAVYRAFRAPTLNELYRPFQVGTLLTQANDALAPETINGGDVGVETAIVPGLTMRATGFANWLQDPIVNVTLESGNRQRQNQGAARIIGLEAGVDWRFLHDFTVSAAYTLVDARVIDGAPELIGKQLPQDPAHRFTGTLMYSNPRVFTATLQVRVLSQMFEDDRNTLPIDGVALVDASISRLIGPGVEVFAAAQNLGNETYLVGRAGVDTVGPPFSFRAGLKLRSQAW</sequence>
<evidence type="ECO:0000256" key="3">
    <source>
        <dbReference type="ARBA" id="ARBA00022452"/>
    </source>
</evidence>
<dbReference type="CDD" id="cd01347">
    <property type="entry name" value="ligand_gated_channel"/>
    <property type="match status" value="1"/>
</dbReference>
<organism evidence="15 16">
    <name type="scientific">Archangium gephyra</name>
    <dbReference type="NCBI Taxonomy" id="48"/>
    <lineage>
        <taxon>Bacteria</taxon>
        <taxon>Pseudomonadati</taxon>
        <taxon>Myxococcota</taxon>
        <taxon>Myxococcia</taxon>
        <taxon>Myxococcales</taxon>
        <taxon>Cystobacterineae</taxon>
        <taxon>Archangiaceae</taxon>
        <taxon>Archangium</taxon>
    </lineage>
</organism>
<keyword evidence="3 10" id="KW-1134">Transmembrane beta strand</keyword>
<evidence type="ECO:0000256" key="8">
    <source>
        <dbReference type="ARBA" id="ARBA00023170"/>
    </source>
</evidence>
<feature type="domain" description="TonB-dependent receptor plug" evidence="14">
    <location>
        <begin position="32"/>
        <end position="146"/>
    </location>
</feature>
<reference evidence="15 16" key="1">
    <citation type="submission" date="2017-08" db="EMBL/GenBank/DDBJ databases">
        <title>Infants hospitalized years apart are colonized by the same room-sourced microbial strains.</title>
        <authorList>
            <person name="Brooks B."/>
            <person name="Olm M.R."/>
            <person name="Firek B.A."/>
            <person name="Baker R."/>
            <person name="Thomas B.C."/>
            <person name="Morowitz M.J."/>
            <person name="Banfield J.F."/>
        </authorList>
    </citation>
    <scope>NUCLEOTIDE SEQUENCE [LARGE SCALE GENOMIC DNA]</scope>
    <source>
        <strain evidence="15">S2_003_000_R2_14</strain>
    </source>
</reference>
<dbReference type="GO" id="GO:0009279">
    <property type="term" value="C:cell outer membrane"/>
    <property type="evidence" value="ECO:0007669"/>
    <property type="project" value="UniProtKB-SubCell"/>
</dbReference>
<feature type="region of interest" description="Disordered" evidence="12">
    <location>
        <begin position="66"/>
        <end position="87"/>
    </location>
</feature>
<keyword evidence="5" id="KW-0732">Signal</keyword>
<evidence type="ECO:0000256" key="5">
    <source>
        <dbReference type="ARBA" id="ARBA00022729"/>
    </source>
</evidence>
<dbReference type="Gene3D" id="2.40.170.20">
    <property type="entry name" value="TonB-dependent receptor, beta-barrel domain"/>
    <property type="match status" value="1"/>
</dbReference>
<keyword evidence="9 10" id="KW-0998">Cell outer membrane</keyword>
<dbReference type="EMBL" id="QFQP01000013">
    <property type="protein sequence ID" value="PZR11824.1"/>
    <property type="molecule type" value="Genomic_DNA"/>
</dbReference>